<dbReference type="InterPro" id="IPR023385">
    <property type="entry name" value="YopX-like_C"/>
</dbReference>
<keyword evidence="3" id="KW-1185">Reference proteome</keyword>
<dbReference type="Proteomes" id="UP000257076">
    <property type="component" value="Unassembled WGS sequence"/>
</dbReference>
<evidence type="ECO:0000313" key="2">
    <source>
        <dbReference type="EMBL" id="REG25284.1"/>
    </source>
</evidence>
<protein>
    <submittedName>
        <fullName evidence="2">Putative phage protein (TIGR01671 family)</fullName>
    </submittedName>
</protein>
<dbReference type="NCBIfam" id="TIGR01671">
    <property type="entry name" value="phage_TIGR01671"/>
    <property type="match status" value="1"/>
</dbReference>
<dbReference type="SUPFAM" id="SSF159006">
    <property type="entry name" value="YopX-like"/>
    <property type="match status" value="1"/>
</dbReference>
<sequence>MMREIKFRAFKHAGTPEMFNDVQVIDFESGTAHLGYSLSNFTERTDKERLDNLILMQYTGLKDKNGVEIYEGDIVDFNGEYEVCYGQHGVPSVEEQEYIDHAYGFYFKAQHDLKDIMPFGLDIPLNRTYVNECKIIGNIHENPELLGDNQ</sequence>
<dbReference type="OrthoDB" id="1809393at2"/>
<accession>A0A3E0AZY1</accession>
<evidence type="ECO:0000313" key="3">
    <source>
        <dbReference type="Proteomes" id="UP000257076"/>
    </source>
</evidence>
<name>A0A3E0AZY1_9STAP</name>
<dbReference type="InterPro" id="IPR010024">
    <property type="entry name" value="CHP16711"/>
</dbReference>
<gene>
    <name evidence="2" type="ORF">DFR63_0310</name>
</gene>
<evidence type="ECO:0000259" key="1">
    <source>
        <dbReference type="Pfam" id="PF09643"/>
    </source>
</evidence>
<dbReference type="Gene3D" id="2.30.30.290">
    <property type="entry name" value="YopX-like domains"/>
    <property type="match status" value="1"/>
</dbReference>
<comment type="caution">
    <text evidence="2">The sequence shown here is derived from an EMBL/GenBank/DDBJ whole genome shotgun (WGS) entry which is preliminary data.</text>
</comment>
<organism evidence="2 3">
    <name type="scientific">Jeotgalicoccus halotolerans</name>
    <dbReference type="NCBI Taxonomy" id="157227"/>
    <lineage>
        <taxon>Bacteria</taxon>
        <taxon>Bacillati</taxon>
        <taxon>Bacillota</taxon>
        <taxon>Bacilli</taxon>
        <taxon>Bacillales</taxon>
        <taxon>Staphylococcaceae</taxon>
        <taxon>Jeotgalicoccus</taxon>
    </lineage>
</organism>
<feature type="domain" description="YopX protein" evidence="1">
    <location>
        <begin position="6"/>
        <end position="146"/>
    </location>
</feature>
<dbReference type="InterPro" id="IPR019096">
    <property type="entry name" value="YopX_protein"/>
</dbReference>
<dbReference type="Pfam" id="PF09643">
    <property type="entry name" value="YopX"/>
    <property type="match status" value="1"/>
</dbReference>
<dbReference type="AlphaFoldDB" id="A0A3E0AZY1"/>
<reference evidence="2 3" key="1">
    <citation type="submission" date="2018-08" db="EMBL/GenBank/DDBJ databases">
        <title>Genomic Encyclopedia of Type Strains, Phase IV (KMG-IV): sequencing the most valuable type-strain genomes for metagenomic binning, comparative biology and taxonomic classification.</title>
        <authorList>
            <person name="Goeker M."/>
        </authorList>
    </citation>
    <scope>NUCLEOTIDE SEQUENCE [LARGE SCALE GENOMIC DNA]</scope>
    <source>
        <strain evidence="2 3">DSM 17274</strain>
    </source>
</reference>
<dbReference type="EMBL" id="QUMW01000009">
    <property type="protein sequence ID" value="REG25284.1"/>
    <property type="molecule type" value="Genomic_DNA"/>
</dbReference>
<proteinExistence type="predicted"/>